<keyword evidence="5" id="KW-1185">Reference proteome</keyword>
<proteinExistence type="predicted"/>
<accession>A0AAE9EDH6</accession>
<dbReference type="EMBL" id="CP090892">
    <property type="protein sequence ID" value="ULU05818.1"/>
    <property type="molecule type" value="Genomic_DNA"/>
</dbReference>
<name>A0AAE9EDH6_CAEBR</name>
<evidence type="ECO:0000313" key="3">
    <source>
        <dbReference type="EMBL" id="UMM17762.1"/>
    </source>
</evidence>
<evidence type="ECO:0000313" key="5">
    <source>
        <dbReference type="Proteomes" id="UP000829354"/>
    </source>
</evidence>
<organism evidence="3 5">
    <name type="scientific">Caenorhabditis briggsae</name>
    <dbReference type="NCBI Taxonomy" id="6238"/>
    <lineage>
        <taxon>Eukaryota</taxon>
        <taxon>Metazoa</taxon>
        <taxon>Ecdysozoa</taxon>
        <taxon>Nematoda</taxon>
        <taxon>Chromadorea</taxon>
        <taxon>Rhabditida</taxon>
        <taxon>Rhabditina</taxon>
        <taxon>Rhabditomorpha</taxon>
        <taxon>Rhabditoidea</taxon>
        <taxon>Rhabditidae</taxon>
        <taxon>Peloderinae</taxon>
        <taxon>Caenorhabditis</taxon>
    </lineage>
</organism>
<feature type="compositionally biased region" description="Polar residues" evidence="1">
    <location>
        <begin position="7"/>
        <end position="26"/>
    </location>
</feature>
<feature type="region of interest" description="Disordered" evidence="1">
    <location>
        <begin position="71"/>
        <end position="95"/>
    </location>
</feature>
<feature type="region of interest" description="Disordered" evidence="1">
    <location>
        <begin position="1"/>
        <end position="26"/>
    </location>
</feature>
<evidence type="ECO:0000313" key="2">
    <source>
        <dbReference type="EMBL" id="ULU05818.1"/>
    </source>
</evidence>
<evidence type="ECO:0000256" key="1">
    <source>
        <dbReference type="SAM" id="MobiDB-lite"/>
    </source>
</evidence>
<protein>
    <submittedName>
        <fullName evidence="3">Uncharacterized protein</fullName>
    </submittedName>
</protein>
<reference evidence="3 5" key="1">
    <citation type="submission" date="2022-04" db="EMBL/GenBank/DDBJ databases">
        <title>Chromosome-level reference genomes for two strains of Caenorhabditis briggsae: an improved platform for comparative genomics.</title>
        <authorList>
            <person name="Stevens L."/>
            <person name="Andersen E."/>
        </authorList>
    </citation>
    <scope>NUCLEOTIDE SEQUENCE [LARGE SCALE GENOMIC DNA]</scope>
    <source>
        <strain evidence="3">VX34</strain>
        <tissue evidence="3">Whole-organism</tissue>
    </source>
</reference>
<sequence length="212" mass="23813">MLLSESPLGTPSTPVRSALPNTFGTCSTPQRANRVMSRLQIDVNPFVTTSPTEATVSAPFRTTVLQRAPFRHLRSLSKSNDAPSPKRAHSTASNDTNGIIEKLFHGETMQSLSTNESIWNFNNRNPPIKQNFIACSSQFQKENGSKPILQESNMFKVFYETEPMDCEVNNDEIAFRNFMNDSMEIDIDDDICKMEVDSIADVDSLMDYIPIH</sequence>
<dbReference type="AlphaFoldDB" id="A0AAE9EDH6"/>
<dbReference type="OMA" id="ATNDICQ"/>
<dbReference type="Proteomes" id="UP000829354">
    <property type="component" value="Chromosome II"/>
</dbReference>
<gene>
    <name evidence="2" type="ORF">L3Y34_018030</name>
    <name evidence="3" type="ORF">L5515_014152</name>
</gene>
<evidence type="ECO:0000313" key="4">
    <source>
        <dbReference type="Proteomes" id="UP000827892"/>
    </source>
</evidence>
<reference evidence="2 4" key="2">
    <citation type="submission" date="2022-05" db="EMBL/GenBank/DDBJ databases">
        <title>Chromosome-level reference genomes for two strains of Caenorhabditis briggsae: an improved platform for comparative genomics.</title>
        <authorList>
            <person name="Stevens L."/>
            <person name="Andersen E.C."/>
        </authorList>
    </citation>
    <scope>NUCLEOTIDE SEQUENCE [LARGE SCALE GENOMIC DNA]</scope>
    <source>
        <strain evidence="2">QX1410_ONT</strain>
        <tissue evidence="2">Whole-organism</tissue>
    </source>
</reference>
<dbReference type="EMBL" id="CP092621">
    <property type="protein sequence ID" value="UMM17762.1"/>
    <property type="molecule type" value="Genomic_DNA"/>
</dbReference>
<dbReference type="Proteomes" id="UP000827892">
    <property type="component" value="Chromosome II"/>
</dbReference>